<keyword evidence="1" id="KW-0175">Coiled coil</keyword>
<accession>A0A6C0IL64</accession>
<organism evidence="2">
    <name type="scientific">viral metagenome</name>
    <dbReference type="NCBI Taxonomy" id="1070528"/>
    <lineage>
        <taxon>unclassified sequences</taxon>
        <taxon>metagenomes</taxon>
        <taxon>organismal metagenomes</taxon>
    </lineage>
</organism>
<feature type="coiled-coil region" evidence="1">
    <location>
        <begin position="148"/>
        <end position="182"/>
    </location>
</feature>
<evidence type="ECO:0008006" key="3">
    <source>
        <dbReference type="Google" id="ProtNLM"/>
    </source>
</evidence>
<dbReference type="SUPFAM" id="SSF57667">
    <property type="entry name" value="beta-beta-alpha zinc fingers"/>
    <property type="match status" value="1"/>
</dbReference>
<protein>
    <recommendedName>
        <fullName evidence="3">C2H2-type domain-containing protein</fullName>
    </recommendedName>
</protein>
<reference evidence="2" key="1">
    <citation type="journal article" date="2020" name="Nature">
        <title>Giant virus diversity and host interactions through global metagenomics.</title>
        <authorList>
            <person name="Schulz F."/>
            <person name="Roux S."/>
            <person name="Paez-Espino D."/>
            <person name="Jungbluth S."/>
            <person name="Walsh D.A."/>
            <person name="Denef V.J."/>
            <person name="McMahon K.D."/>
            <person name="Konstantinidis K.T."/>
            <person name="Eloe-Fadrosh E.A."/>
            <person name="Kyrpides N.C."/>
            <person name="Woyke T."/>
        </authorList>
    </citation>
    <scope>NUCLEOTIDE SEQUENCE</scope>
    <source>
        <strain evidence="2">GVMAG-M-3300024252-29</strain>
    </source>
</reference>
<name>A0A6C0IL64_9ZZZZ</name>
<proteinExistence type="predicted"/>
<dbReference type="InterPro" id="IPR036236">
    <property type="entry name" value="Znf_C2H2_sf"/>
</dbReference>
<evidence type="ECO:0000256" key="1">
    <source>
        <dbReference type="SAM" id="Coils"/>
    </source>
</evidence>
<evidence type="ECO:0000313" key="2">
    <source>
        <dbReference type="EMBL" id="QHT93380.1"/>
    </source>
</evidence>
<sequence>MTTKKFECISCNFSCNKKSGYDKHLLTQKHINAMKNGGNISEKTPKSYVCKCGKEYKYRQSLHIHKKTCTYIPEPEVKQEETDNVKLYICECGRQYKYDSGYYRHKKTCTYIPEPEVKQEETDNIMNEFLQTPLGVLSKHVGNQNKLVSEHTNLIEKLFQENRELRKQIKYLQENLHETDKSFVSLARHVFLGNNHIKNEENSEIS</sequence>
<dbReference type="AlphaFoldDB" id="A0A6C0IL64"/>
<dbReference type="EMBL" id="MN740207">
    <property type="protein sequence ID" value="QHT93380.1"/>
    <property type="molecule type" value="Genomic_DNA"/>
</dbReference>